<reference evidence="9 10" key="1">
    <citation type="journal article" date="2013" name="Genome Announc.">
        <title>Draft genome sequence of an Actinobacterium, Brachybacterium muris strain UCD-AY4.</title>
        <authorList>
            <person name="Lo J.R."/>
            <person name="Lang J.M."/>
            <person name="Darling A.E."/>
            <person name="Eisen J.A."/>
            <person name="Coil D.A."/>
        </authorList>
    </citation>
    <scope>NUCLEOTIDE SEQUENCE [LARGE SCALE GENOMIC DNA]</scope>
    <source>
        <strain evidence="9 10">UCD-AY4</strain>
    </source>
</reference>
<organism evidence="9 10">
    <name type="scientific">Brachybacterium muris UCD-AY4</name>
    <dbReference type="NCBI Taxonomy" id="1249481"/>
    <lineage>
        <taxon>Bacteria</taxon>
        <taxon>Bacillati</taxon>
        <taxon>Actinomycetota</taxon>
        <taxon>Actinomycetes</taxon>
        <taxon>Micrococcales</taxon>
        <taxon>Dermabacteraceae</taxon>
        <taxon>Brachybacterium</taxon>
    </lineage>
</organism>
<gene>
    <name evidence="9" type="ORF">D641_0101380</name>
</gene>
<comment type="caution">
    <text evidence="9">The sequence shown here is derived from an EMBL/GenBank/DDBJ whole genome shotgun (WGS) entry which is preliminary data.</text>
</comment>
<evidence type="ECO:0000256" key="8">
    <source>
        <dbReference type="SAM" id="Phobius"/>
    </source>
</evidence>
<feature type="transmembrane region" description="Helical" evidence="8">
    <location>
        <begin position="256"/>
        <end position="281"/>
    </location>
</feature>
<comment type="similarity">
    <text evidence="2">Belongs to the autoinducer-2 exporter (AI-2E) (TC 2.A.86) family.</text>
</comment>
<evidence type="ECO:0000256" key="1">
    <source>
        <dbReference type="ARBA" id="ARBA00004651"/>
    </source>
</evidence>
<evidence type="ECO:0000256" key="3">
    <source>
        <dbReference type="ARBA" id="ARBA00022448"/>
    </source>
</evidence>
<dbReference type="InterPro" id="IPR002549">
    <property type="entry name" value="AI-2E-like"/>
</dbReference>
<evidence type="ECO:0000313" key="10">
    <source>
        <dbReference type="Proteomes" id="UP000019754"/>
    </source>
</evidence>
<dbReference type="AlphaFoldDB" id="A0A022KZ52"/>
<dbReference type="Pfam" id="PF01594">
    <property type="entry name" value="AI-2E_transport"/>
    <property type="match status" value="1"/>
</dbReference>
<dbReference type="PANTHER" id="PTHR21716:SF53">
    <property type="entry name" value="PERMEASE PERM-RELATED"/>
    <property type="match status" value="1"/>
</dbReference>
<evidence type="ECO:0000256" key="5">
    <source>
        <dbReference type="ARBA" id="ARBA00022692"/>
    </source>
</evidence>
<dbReference type="STRING" id="1249481.D641_0101380"/>
<dbReference type="Proteomes" id="UP000019754">
    <property type="component" value="Unassembled WGS sequence"/>
</dbReference>
<protein>
    <submittedName>
        <fullName evidence="9">Permease</fullName>
    </submittedName>
</protein>
<evidence type="ECO:0000313" key="9">
    <source>
        <dbReference type="EMBL" id="EYT51149.1"/>
    </source>
</evidence>
<feature type="transmembrane region" description="Helical" evidence="8">
    <location>
        <begin position="168"/>
        <end position="189"/>
    </location>
</feature>
<keyword evidence="6 8" id="KW-1133">Transmembrane helix</keyword>
<comment type="subcellular location">
    <subcellularLocation>
        <location evidence="1">Cell membrane</location>
        <topology evidence="1">Multi-pass membrane protein</topology>
    </subcellularLocation>
</comment>
<feature type="transmembrane region" description="Helical" evidence="8">
    <location>
        <begin position="288"/>
        <end position="304"/>
    </location>
</feature>
<dbReference type="PANTHER" id="PTHR21716">
    <property type="entry name" value="TRANSMEMBRANE PROTEIN"/>
    <property type="match status" value="1"/>
</dbReference>
<dbReference type="GO" id="GO:0005886">
    <property type="term" value="C:plasma membrane"/>
    <property type="evidence" value="ECO:0007669"/>
    <property type="project" value="UniProtKB-SubCell"/>
</dbReference>
<feature type="transmembrane region" description="Helical" evidence="8">
    <location>
        <begin position="54"/>
        <end position="72"/>
    </location>
</feature>
<keyword evidence="5 8" id="KW-0812">Transmembrane</keyword>
<evidence type="ECO:0000256" key="7">
    <source>
        <dbReference type="ARBA" id="ARBA00023136"/>
    </source>
</evidence>
<dbReference type="RefSeq" id="WP_017824576.1">
    <property type="nucleotide sequence ID" value="NZ_KB403091.1"/>
</dbReference>
<name>A0A022KZ52_9MICO</name>
<keyword evidence="10" id="KW-1185">Reference proteome</keyword>
<keyword evidence="7 8" id="KW-0472">Membrane</keyword>
<dbReference type="GO" id="GO:0055085">
    <property type="term" value="P:transmembrane transport"/>
    <property type="evidence" value="ECO:0007669"/>
    <property type="project" value="TreeGrafter"/>
</dbReference>
<dbReference type="OrthoDB" id="9784366at2"/>
<evidence type="ECO:0000256" key="2">
    <source>
        <dbReference type="ARBA" id="ARBA00009773"/>
    </source>
</evidence>
<feature type="transmembrane region" description="Helical" evidence="8">
    <location>
        <begin position="324"/>
        <end position="351"/>
    </location>
</feature>
<dbReference type="HOGENOM" id="CLU_031275_3_2_11"/>
<feature type="transmembrane region" description="Helical" evidence="8">
    <location>
        <begin position="30"/>
        <end position="48"/>
    </location>
</feature>
<proteinExistence type="inferred from homology"/>
<evidence type="ECO:0000256" key="4">
    <source>
        <dbReference type="ARBA" id="ARBA00022475"/>
    </source>
</evidence>
<feature type="transmembrane region" description="Helical" evidence="8">
    <location>
        <begin position="84"/>
        <end position="105"/>
    </location>
</feature>
<evidence type="ECO:0000256" key="6">
    <source>
        <dbReference type="ARBA" id="ARBA00022989"/>
    </source>
</evidence>
<keyword evidence="3" id="KW-0813">Transport</keyword>
<sequence length="386" mass="41052">MSKLRPAPRPPAVPQEVDEIPIGVRRAAAWSWRLIIVVAAIALVLWGLLKITTIVIPVLIAILLAVMLQPVVQVLTRYTFLGRAASSGIALIGLLLVISGMFTLAGRQLIAQFADIQAKAVDGFQAILDWAQTTFQIDDPMINSAINEGITQLQQNASQLVSSALSTAAVLGNVATGIVICLFTLFFLLSSGTAIWRWVVGLLPPDARIPTHEAFRRGWKALSAYVRTQILVAAVDAVGIALGMVVLGLGSYAVPIWLLVFLFSFIPLVGAIASGAIAVLLVLVLNNWVSALIMLGIVLAVQQIEGNVLQPFLMGKAVEMHPLAVFLGVTAGAMLAGIPGALFAIPLIAFVNATMLYVVGRDPSPELGLDAGAQAHFRQLRRRTVA</sequence>
<feature type="transmembrane region" description="Helical" evidence="8">
    <location>
        <begin position="230"/>
        <end position="250"/>
    </location>
</feature>
<accession>A0A022KZ52</accession>
<dbReference type="EMBL" id="AORC01000002">
    <property type="protein sequence ID" value="EYT51149.1"/>
    <property type="molecule type" value="Genomic_DNA"/>
</dbReference>
<keyword evidence="4" id="KW-1003">Cell membrane</keyword>